<evidence type="ECO:0000256" key="2">
    <source>
        <dbReference type="SAM" id="MobiDB-lite"/>
    </source>
</evidence>
<dbReference type="PANTHER" id="PTHR46569:SF1">
    <property type="entry name" value="E3 UBIQUITIN-PROTEIN LIGASE RFWD3-RELATED"/>
    <property type="match status" value="1"/>
</dbReference>
<feature type="compositionally biased region" description="Polar residues" evidence="2">
    <location>
        <begin position="364"/>
        <end position="383"/>
    </location>
</feature>
<dbReference type="GO" id="GO:0090734">
    <property type="term" value="C:site of DNA damage"/>
    <property type="evidence" value="ECO:0007669"/>
    <property type="project" value="TreeGrafter"/>
</dbReference>
<proteinExistence type="predicted"/>
<evidence type="ECO:0000313" key="4">
    <source>
        <dbReference type="Proteomes" id="UP000275408"/>
    </source>
</evidence>
<keyword evidence="1" id="KW-0175">Coiled coil</keyword>
<evidence type="ECO:0000256" key="1">
    <source>
        <dbReference type="SAM" id="Coils"/>
    </source>
</evidence>
<evidence type="ECO:0008006" key="5">
    <source>
        <dbReference type="Google" id="ProtNLM"/>
    </source>
</evidence>
<protein>
    <recommendedName>
        <fullName evidence="5">RING-type domain-containing protein</fullName>
    </recommendedName>
</protein>
<reference evidence="3 4" key="1">
    <citation type="journal article" date="2018" name="Sci. Rep.">
        <title>Comparative analysis of the Pocillopora damicornis genome highlights role of immune system in coral evolution.</title>
        <authorList>
            <person name="Cunning R."/>
            <person name="Bay R.A."/>
            <person name="Gillette P."/>
            <person name="Baker A.C."/>
            <person name="Traylor-Knowles N."/>
        </authorList>
    </citation>
    <scope>NUCLEOTIDE SEQUENCE [LARGE SCALE GENOMIC DNA]</scope>
    <source>
        <strain evidence="3">RSMAS</strain>
        <tissue evidence="3">Whole animal</tissue>
    </source>
</reference>
<organism evidence="3 4">
    <name type="scientific">Pocillopora damicornis</name>
    <name type="common">Cauliflower coral</name>
    <name type="synonym">Millepora damicornis</name>
    <dbReference type="NCBI Taxonomy" id="46731"/>
    <lineage>
        <taxon>Eukaryota</taxon>
        <taxon>Metazoa</taxon>
        <taxon>Cnidaria</taxon>
        <taxon>Anthozoa</taxon>
        <taxon>Hexacorallia</taxon>
        <taxon>Scleractinia</taxon>
        <taxon>Astrocoeniina</taxon>
        <taxon>Pocilloporidae</taxon>
        <taxon>Pocillopora</taxon>
    </lineage>
</organism>
<dbReference type="GO" id="GO:0061630">
    <property type="term" value="F:ubiquitin protein ligase activity"/>
    <property type="evidence" value="ECO:0007669"/>
    <property type="project" value="TreeGrafter"/>
</dbReference>
<dbReference type="GO" id="GO:0005634">
    <property type="term" value="C:nucleus"/>
    <property type="evidence" value="ECO:0007669"/>
    <property type="project" value="TreeGrafter"/>
</dbReference>
<feature type="coiled-coil region" evidence="1">
    <location>
        <begin position="108"/>
        <end position="291"/>
    </location>
</feature>
<dbReference type="AlphaFoldDB" id="A0A3M6UJ98"/>
<name>A0A3M6UJ98_POCDA</name>
<keyword evidence="4" id="KW-1185">Reference proteome</keyword>
<dbReference type="InterPro" id="IPR052639">
    <property type="entry name" value="TRAIP_ubiq-protein_ligase"/>
</dbReference>
<dbReference type="GO" id="GO:0016567">
    <property type="term" value="P:protein ubiquitination"/>
    <property type="evidence" value="ECO:0007669"/>
    <property type="project" value="TreeGrafter"/>
</dbReference>
<comment type="caution">
    <text evidence="3">The sequence shown here is derived from an EMBL/GenBank/DDBJ whole genome shotgun (WGS) entry which is preliminary data.</text>
</comment>
<dbReference type="OrthoDB" id="8062037at2759"/>
<dbReference type="STRING" id="46731.A0A3M6UJ98"/>
<evidence type="ECO:0000313" key="3">
    <source>
        <dbReference type="EMBL" id="RMX53741.1"/>
    </source>
</evidence>
<gene>
    <name evidence="3" type="ORF">pdam_00000459</name>
</gene>
<dbReference type="EMBL" id="RCHS01001413">
    <property type="protein sequence ID" value="RMX53741.1"/>
    <property type="molecule type" value="Genomic_DNA"/>
</dbReference>
<dbReference type="GO" id="GO:0031297">
    <property type="term" value="P:replication fork processing"/>
    <property type="evidence" value="ECO:0007669"/>
    <property type="project" value="TreeGrafter"/>
</dbReference>
<sequence length="453" mass="50953">ANYPCLKCHPGESGENLREYPGGLDDSGGIFVLWYMAMQSLRSIRTGCLTCYECVVIFAGNPFMMAQRVAHWLNQSRSCPTCRTTASKAVVLFFDGADLDSSQVTNDVDILKRELAQEISTLEKQKDSALEELRKRYEKKLQMEKSTSTGLKKQLSYMKEKERELATAQSEATELKAEFLKLKRMRILIDEHTSEAEDMLQQLDAKSFPEVILQLITLKRKLEEKKLKCKQAIDTTDKVRKENVMIKNEAAYKEIELTKIKDHLKMAEEDIQRLEKENASYKKKLTAMERAFASPSPRSSAIGRLIRESPAPMDIKRPRLSCPEDDLENIVIAETPSPKSKVSYGNSELRNIAEEMGLSLVKTTSLTSPPSRTVLKPTQQQPKKASEPAGGSVFRRGYNGLGGHTKFLAPSRPIKTVSRKVARPHGISKFIKPAKLMRVADPPLPVMDLNSNS</sequence>
<dbReference type="Proteomes" id="UP000275408">
    <property type="component" value="Unassembled WGS sequence"/>
</dbReference>
<feature type="non-terminal residue" evidence="3">
    <location>
        <position position="1"/>
    </location>
</feature>
<feature type="region of interest" description="Disordered" evidence="2">
    <location>
        <begin position="364"/>
        <end position="393"/>
    </location>
</feature>
<accession>A0A3M6UJ98</accession>
<dbReference type="PANTHER" id="PTHR46569">
    <property type="entry name" value="E3 UBIQUITIN-PROTEIN LIGASE TRAIP"/>
    <property type="match status" value="1"/>
</dbReference>